<organism evidence="1 2">
    <name type="scientific">Diphasiastrum complanatum</name>
    <name type="common">Issler's clubmoss</name>
    <name type="synonym">Lycopodium complanatum</name>
    <dbReference type="NCBI Taxonomy" id="34168"/>
    <lineage>
        <taxon>Eukaryota</taxon>
        <taxon>Viridiplantae</taxon>
        <taxon>Streptophyta</taxon>
        <taxon>Embryophyta</taxon>
        <taxon>Tracheophyta</taxon>
        <taxon>Lycopodiopsida</taxon>
        <taxon>Lycopodiales</taxon>
        <taxon>Lycopodiaceae</taxon>
        <taxon>Lycopodioideae</taxon>
        <taxon>Diphasiastrum</taxon>
    </lineage>
</organism>
<gene>
    <name evidence="1" type="ORF">O6H91_02G004800</name>
</gene>
<keyword evidence="2" id="KW-1185">Reference proteome</keyword>
<dbReference type="Proteomes" id="UP001162992">
    <property type="component" value="Chromosome 2"/>
</dbReference>
<proteinExistence type="predicted"/>
<comment type="caution">
    <text evidence="1">The sequence shown here is derived from an EMBL/GenBank/DDBJ whole genome shotgun (WGS) entry which is preliminary data.</text>
</comment>
<accession>A0ACC2ECH5</accession>
<evidence type="ECO:0000313" key="1">
    <source>
        <dbReference type="EMBL" id="KAJ7564151.1"/>
    </source>
</evidence>
<protein>
    <submittedName>
        <fullName evidence="1">Uncharacterized protein</fullName>
    </submittedName>
</protein>
<name>A0ACC2ECH5_DIPCM</name>
<evidence type="ECO:0000313" key="2">
    <source>
        <dbReference type="Proteomes" id="UP001162992"/>
    </source>
</evidence>
<dbReference type="EMBL" id="CM055093">
    <property type="protein sequence ID" value="KAJ7564151.1"/>
    <property type="molecule type" value="Genomic_DNA"/>
</dbReference>
<reference evidence="2" key="1">
    <citation type="journal article" date="2024" name="Proc. Natl. Acad. Sci. U.S.A.">
        <title>Extraordinary preservation of gene collinearity over three hundred million years revealed in homosporous lycophytes.</title>
        <authorList>
            <person name="Li C."/>
            <person name="Wickell D."/>
            <person name="Kuo L.Y."/>
            <person name="Chen X."/>
            <person name="Nie B."/>
            <person name="Liao X."/>
            <person name="Peng D."/>
            <person name="Ji J."/>
            <person name="Jenkins J."/>
            <person name="Williams M."/>
            <person name="Shu S."/>
            <person name="Plott C."/>
            <person name="Barry K."/>
            <person name="Rajasekar S."/>
            <person name="Grimwood J."/>
            <person name="Han X."/>
            <person name="Sun S."/>
            <person name="Hou Z."/>
            <person name="He W."/>
            <person name="Dai G."/>
            <person name="Sun C."/>
            <person name="Schmutz J."/>
            <person name="Leebens-Mack J.H."/>
            <person name="Li F.W."/>
            <person name="Wang L."/>
        </authorList>
    </citation>
    <scope>NUCLEOTIDE SEQUENCE [LARGE SCALE GENOMIC DNA]</scope>
    <source>
        <strain evidence="2">cv. PW_Plant_1</strain>
    </source>
</reference>
<sequence length="130" mass="14532">MRAIKLPEPPGSSSSGMLEIFDRGISCVVRRAVLLLLCLDLHRHDHGGLHRHDHGGFHEVSIKQTLVDQYQTLSLYHCGSRLAKAVVDMRECKSPDAAYVSGWNCVTHAPSCVRFTTLQDANLRDPYVHI</sequence>